<organism evidence="1 2">
    <name type="scientific">Candidatus Scatocola faecipullorum</name>
    <dbReference type="NCBI Taxonomy" id="2840917"/>
    <lineage>
        <taxon>Bacteria</taxon>
        <taxon>Pseudomonadati</taxon>
        <taxon>Pseudomonadota</taxon>
        <taxon>Alphaproteobacteria</taxon>
        <taxon>Rhodospirillales</taxon>
        <taxon>Rhodospirillaceae</taxon>
        <taxon>Rhodospirillaceae incertae sedis</taxon>
        <taxon>Candidatus Scatocola</taxon>
    </lineage>
</organism>
<protein>
    <submittedName>
        <fullName evidence="1">Uncharacterized protein</fullName>
    </submittedName>
</protein>
<dbReference type="AlphaFoldDB" id="A0A9D1SAA4"/>
<gene>
    <name evidence="1" type="ORF">IAD20_01465</name>
</gene>
<comment type="caution">
    <text evidence="1">The sequence shown here is derived from an EMBL/GenBank/DDBJ whole genome shotgun (WGS) entry which is preliminary data.</text>
</comment>
<reference evidence="1" key="1">
    <citation type="submission" date="2020-10" db="EMBL/GenBank/DDBJ databases">
        <authorList>
            <person name="Gilroy R."/>
        </authorList>
    </citation>
    <scope>NUCLEOTIDE SEQUENCE</scope>
    <source>
        <strain evidence="1">ChiW3-316</strain>
    </source>
</reference>
<feature type="non-terminal residue" evidence="1">
    <location>
        <position position="98"/>
    </location>
</feature>
<proteinExistence type="predicted"/>
<dbReference type="Proteomes" id="UP000824107">
    <property type="component" value="Unassembled WGS sequence"/>
</dbReference>
<reference evidence="1" key="2">
    <citation type="journal article" date="2021" name="PeerJ">
        <title>Extensive microbial diversity within the chicken gut microbiome revealed by metagenomics and culture.</title>
        <authorList>
            <person name="Gilroy R."/>
            <person name="Ravi A."/>
            <person name="Getino M."/>
            <person name="Pursley I."/>
            <person name="Horton D.L."/>
            <person name="Alikhan N.F."/>
            <person name="Baker D."/>
            <person name="Gharbi K."/>
            <person name="Hall N."/>
            <person name="Watson M."/>
            <person name="Adriaenssens E.M."/>
            <person name="Foster-Nyarko E."/>
            <person name="Jarju S."/>
            <person name="Secka A."/>
            <person name="Antonio M."/>
            <person name="Oren A."/>
            <person name="Chaudhuri R.R."/>
            <person name="La Ragione R."/>
            <person name="Hildebrand F."/>
            <person name="Pallen M.J."/>
        </authorList>
    </citation>
    <scope>NUCLEOTIDE SEQUENCE</scope>
    <source>
        <strain evidence="1">ChiW3-316</strain>
    </source>
</reference>
<dbReference type="EMBL" id="DVNC01000014">
    <property type="protein sequence ID" value="HIU52731.1"/>
    <property type="molecule type" value="Genomic_DNA"/>
</dbReference>
<sequence>MENYIEIEKEIAGQSIKAIEQISEKAQEDLQNRSSIPYAAVNNTFTDTALIEKNQYRNTQTEQLLNITKNIPIIGRVLVEDENGKQECIYITKGYIVN</sequence>
<evidence type="ECO:0000313" key="2">
    <source>
        <dbReference type="Proteomes" id="UP000824107"/>
    </source>
</evidence>
<name>A0A9D1SAA4_9PROT</name>
<accession>A0A9D1SAA4</accession>
<evidence type="ECO:0000313" key="1">
    <source>
        <dbReference type="EMBL" id="HIU52731.1"/>
    </source>
</evidence>